<protein>
    <submittedName>
        <fullName evidence="1">Uncharacterized protein</fullName>
    </submittedName>
</protein>
<sequence length="76" mass="8502">MQKGSTILKTGYAPAGIIGEHELSFDIFVNRVMKQNGGKTHKNLLCRFLVGMYTWTFLLQKALERLGFFVGGVPLL</sequence>
<comment type="caution">
    <text evidence="1">The sequence shown here is derived from an EMBL/GenBank/DDBJ whole genome shotgun (WGS) entry which is preliminary data.</text>
</comment>
<organism evidence="1 2">
    <name type="scientific">Phaseolus coccineus</name>
    <name type="common">Scarlet runner bean</name>
    <name type="synonym">Phaseolus multiflorus</name>
    <dbReference type="NCBI Taxonomy" id="3886"/>
    <lineage>
        <taxon>Eukaryota</taxon>
        <taxon>Viridiplantae</taxon>
        <taxon>Streptophyta</taxon>
        <taxon>Embryophyta</taxon>
        <taxon>Tracheophyta</taxon>
        <taxon>Spermatophyta</taxon>
        <taxon>Magnoliopsida</taxon>
        <taxon>eudicotyledons</taxon>
        <taxon>Gunneridae</taxon>
        <taxon>Pentapetalae</taxon>
        <taxon>rosids</taxon>
        <taxon>fabids</taxon>
        <taxon>Fabales</taxon>
        <taxon>Fabaceae</taxon>
        <taxon>Papilionoideae</taxon>
        <taxon>50 kb inversion clade</taxon>
        <taxon>NPAAA clade</taxon>
        <taxon>indigoferoid/millettioid clade</taxon>
        <taxon>Phaseoleae</taxon>
        <taxon>Phaseolus</taxon>
    </lineage>
</organism>
<evidence type="ECO:0000313" key="2">
    <source>
        <dbReference type="Proteomes" id="UP001374584"/>
    </source>
</evidence>
<keyword evidence="2" id="KW-1185">Reference proteome</keyword>
<dbReference type="EMBL" id="JAYMYR010000004">
    <property type="protein sequence ID" value="KAK7368092.1"/>
    <property type="molecule type" value="Genomic_DNA"/>
</dbReference>
<dbReference type="AlphaFoldDB" id="A0AAN9NCU3"/>
<name>A0AAN9NCU3_PHACN</name>
<accession>A0AAN9NCU3</accession>
<reference evidence="1 2" key="1">
    <citation type="submission" date="2024-01" db="EMBL/GenBank/DDBJ databases">
        <title>The genomes of 5 underutilized Papilionoideae crops provide insights into root nodulation and disease resistanc.</title>
        <authorList>
            <person name="Jiang F."/>
        </authorList>
    </citation>
    <scope>NUCLEOTIDE SEQUENCE [LARGE SCALE GENOMIC DNA]</scope>
    <source>
        <strain evidence="1">JINMINGXINNONG_FW02</strain>
        <tissue evidence="1">Leaves</tissue>
    </source>
</reference>
<proteinExistence type="predicted"/>
<gene>
    <name evidence="1" type="ORF">VNO80_10114</name>
</gene>
<evidence type="ECO:0000313" key="1">
    <source>
        <dbReference type="EMBL" id="KAK7368092.1"/>
    </source>
</evidence>
<dbReference type="Proteomes" id="UP001374584">
    <property type="component" value="Unassembled WGS sequence"/>
</dbReference>